<evidence type="ECO:0000313" key="13">
    <source>
        <dbReference type="Proteomes" id="UP000182258"/>
    </source>
</evidence>
<feature type="transmembrane region" description="Helical" evidence="11">
    <location>
        <begin position="92"/>
        <end position="114"/>
    </location>
</feature>
<dbReference type="CDD" id="cd06579">
    <property type="entry name" value="TM_PBP1_transp_AraH_like"/>
    <property type="match status" value="1"/>
</dbReference>
<dbReference type="RefSeq" id="WP_074797730.1">
    <property type="nucleotide sequence ID" value="NZ_FOMB01000029.1"/>
</dbReference>
<dbReference type="EMBL" id="FOMB01000029">
    <property type="protein sequence ID" value="SFD21108.1"/>
    <property type="molecule type" value="Genomic_DNA"/>
</dbReference>
<protein>
    <recommendedName>
        <fullName evidence="10">Autoinducer 2 import system permease protein LsrD</fullName>
    </recommendedName>
</protein>
<evidence type="ECO:0000256" key="10">
    <source>
        <dbReference type="ARBA" id="ARBA00039381"/>
    </source>
</evidence>
<reference evidence="12 13" key="1">
    <citation type="submission" date="2016-10" db="EMBL/GenBank/DDBJ databases">
        <authorList>
            <person name="de Groot N.N."/>
        </authorList>
    </citation>
    <scope>NUCLEOTIDE SEQUENCE [LARGE SCALE GENOMIC DNA]</scope>
    <source>
        <strain evidence="12 13">CGMCC 1.10210</strain>
    </source>
</reference>
<dbReference type="Pfam" id="PF02653">
    <property type="entry name" value="BPD_transp_2"/>
    <property type="match status" value="1"/>
</dbReference>
<feature type="transmembrane region" description="Helical" evidence="11">
    <location>
        <begin position="121"/>
        <end position="149"/>
    </location>
</feature>
<feature type="transmembrane region" description="Helical" evidence="11">
    <location>
        <begin position="246"/>
        <end position="265"/>
    </location>
</feature>
<keyword evidence="8 11" id="KW-0472">Membrane</keyword>
<evidence type="ECO:0000256" key="11">
    <source>
        <dbReference type="SAM" id="Phobius"/>
    </source>
</evidence>
<comment type="subcellular location">
    <subcellularLocation>
        <location evidence="1">Cell membrane</location>
        <topology evidence="1">Multi-pass membrane protein</topology>
    </subcellularLocation>
</comment>
<feature type="transmembrane region" description="Helical" evidence="11">
    <location>
        <begin position="7"/>
        <end position="28"/>
    </location>
</feature>
<evidence type="ECO:0000256" key="8">
    <source>
        <dbReference type="ARBA" id="ARBA00023136"/>
    </source>
</evidence>
<feature type="transmembrane region" description="Helical" evidence="11">
    <location>
        <begin position="219"/>
        <end position="240"/>
    </location>
</feature>
<dbReference type="STRING" id="728005.SAMN04488059_12912"/>
<dbReference type="GO" id="GO:0005886">
    <property type="term" value="C:plasma membrane"/>
    <property type="evidence" value="ECO:0007669"/>
    <property type="project" value="UniProtKB-SubCell"/>
</dbReference>
<dbReference type="PANTHER" id="PTHR32196:SF71">
    <property type="entry name" value="AUTOINDUCER 2 IMPORT SYSTEM PERMEASE PROTEIN LSRD"/>
    <property type="match status" value="1"/>
</dbReference>
<feature type="transmembrane region" description="Helical" evidence="11">
    <location>
        <begin position="298"/>
        <end position="319"/>
    </location>
</feature>
<keyword evidence="5" id="KW-0997">Cell inner membrane</keyword>
<evidence type="ECO:0000313" key="12">
    <source>
        <dbReference type="EMBL" id="SFD21108.1"/>
    </source>
</evidence>
<feature type="transmembrane region" description="Helical" evidence="11">
    <location>
        <begin position="40"/>
        <end position="60"/>
    </location>
</feature>
<feature type="transmembrane region" description="Helical" evidence="11">
    <location>
        <begin position="169"/>
        <end position="188"/>
    </location>
</feature>
<accession>A0A1I1QMP3</accession>
<evidence type="ECO:0000256" key="1">
    <source>
        <dbReference type="ARBA" id="ARBA00004651"/>
    </source>
</evidence>
<keyword evidence="3" id="KW-0813">Transport</keyword>
<gene>
    <name evidence="12" type="ORF">SAMN04488059_12912</name>
</gene>
<comment type="function">
    <text evidence="9">Part of the ABC transporter complex LsrABCD involved in autoinducer 2 (AI-2) import. Probably responsible for the translocation of the substrate across the membrane.</text>
</comment>
<keyword evidence="7 11" id="KW-1133">Transmembrane helix</keyword>
<sequence length="323" mass="32919">MTRVLARYGWSLGLLAILAILLVATRLIQPNFGASGLDSLARAALPFAFATVGMGIVVIAGGIDLSIASIMAVAGVVAALLMHQMGDANAGWVVLIVLAAGAGMGAINGGLIVLTRVPDIVVTLAMLFVWEGVALLILNAPGGAAAPWLRELVVGAVTIPGLPPELTSWLPRALVVLIAFVVIFWLPLRRSKLGLSIYAIGSDQHAAFRSGVPIGLTRVAAYGFAGLFAALGGLSITLSTGIGEPIAGPYLMASVAAVVLGGVALTGGKGGLLGPIIAVFILRTLRLDLTLLSVDPNVTTIIEGTIMVAVVMAGGLLAMRGRR</sequence>
<evidence type="ECO:0000256" key="5">
    <source>
        <dbReference type="ARBA" id="ARBA00022519"/>
    </source>
</evidence>
<evidence type="ECO:0000256" key="9">
    <source>
        <dbReference type="ARBA" id="ARBA00025439"/>
    </source>
</evidence>
<organism evidence="12 13">
    <name type="scientific">Devosia psychrophila</name>
    <dbReference type="NCBI Taxonomy" id="728005"/>
    <lineage>
        <taxon>Bacteria</taxon>
        <taxon>Pseudomonadati</taxon>
        <taxon>Pseudomonadota</taxon>
        <taxon>Alphaproteobacteria</taxon>
        <taxon>Hyphomicrobiales</taxon>
        <taxon>Devosiaceae</taxon>
        <taxon>Devosia</taxon>
    </lineage>
</organism>
<dbReference type="AlphaFoldDB" id="A0A1I1QMP3"/>
<dbReference type="InterPro" id="IPR001851">
    <property type="entry name" value="ABC_transp_permease"/>
</dbReference>
<keyword evidence="6 11" id="KW-0812">Transmembrane</keyword>
<dbReference type="GO" id="GO:0022857">
    <property type="term" value="F:transmembrane transporter activity"/>
    <property type="evidence" value="ECO:0007669"/>
    <property type="project" value="InterPro"/>
</dbReference>
<keyword evidence="4" id="KW-1003">Cell membrane</keyword>
<evidence type="ECO:0000256" key="7">
    <source>
        <dbReference type="ARBA" id="ARBA00022989"/>
    </source>
</evidence>
<name>A0A1I1QMP3_9HYPH</name>
<dbReference type="Proteomes" id="UP000182258">
    <property type="component" value="Unassembled WGS sequence"/>
</dbReference>
<feature type="transmembrane region" description="Helical" evidence="11">
    <location>
        <begin position="67"/>
        <end position="86"/>
    </location>
</feature>
<dbReference type="PANTHER" id="PTHR32196">
    <property type="entry name" value="ABC TRANSPORTER PERMEASE PROTEIN YPHD-RELATED-RELATED"/>
    <property type="match status" value="1"/>
</dbReference>
<comment type="subunit">
    <text evidence="2">The complex is composed of two ATP-binding proteins (LsrA), two transmembrane proteins (LsrC and LsrD) and a solute-binding protein (LsrB).</text>
</comment>
<feature type="transmembrane region" description="Helical" evidence="11">
    <location>
        <begin position="272"/>
        <end position="292"/>
    </location>
</feature>
<evidence type="ECO:0000256" key="6">
    <source>
        <dbReference type="ARBA" id="ARBA00022692"/>
    </source>
</evidence>
<proteinExistence type="predicted"/>
<evidence type="ECO:0000256" key="2">
    <source>
        <dbReference type="ARBA" id="ARBA00011262"/>
    </source>
</evidence>
<evidence type="ECO:0000256" key="4">
    <source>
        <dbReference type="ARBA" id="ARBA00022475"/>
    </source>
</evidence>
<evidence type="ECO:0000256" key="3">
    <source>
        <dbReference type="ARBA" id="ARBA00022448"/>
    </source>
</evidence>